<dbReference type="EMBL" id="JAFBEC010000018">
    <property type="protein sequence ID" value="MBM7634849.1"/>
    <property type="molecule type" value="Genomic_DNA"/>
</dbReference>
<dbReference type="RefSeq" id="WP_169965117.1">
    <property type="nucleotide sequence ID" value="NZ_JAFBEC010000018.1"/>
</dbReference>
<evidence type="ECO:0000313" key="3">
    <source>
        <dbReference type="Proteomes" id="UP000741863"/>
    </source>
</evidence>
<gene>
    <name evidence="2" type="ORF">JOD17_003976</name>
</gene>
<name>A0ABS2PHC8_9BACL</name>
<organism evidence="2 3">
    <name type="scientific">Geomicrobium sediminis</name>
    <dbReference type="NCBI Taxonomy" id="1347788"/>
    <lineage>
        <taxon>Bacteria</taxon>
        <taxon>Bacillati</taxon>
        <taxon>Bacillota</taxon>
        <taxon>Bacilli</taxon>
        <taxon>Bacillales</taxon>
        <taxon>Geomicrobium</taxon>
    </lineage>
</organism>
<keyword evidence="3" id="KW-1185">Reference proteome</keyword>
<evidence type="ECO:0000313" key="2">
    <source>
        <dbReference type="EMBL" id="MBM7634849.1"/>
    </source>
</evidence>
<keyword evidence="1" id="KW-0472">Membrane</keyword>
<reference evidence="2 3" key="1">
    <citation type="submission" date="2021-01" db="EMBL/GenBank/DDBJ databases">
        <title>Genomic Encyclopedia of Type Strains, Phase IV (KMG-IV): sequencing the most valuable type-strain genomes for metagenomic binning, comparative biology and taxonomic classification.</title>
        <authorList>
            <person name="Goeker M."/>
        </authorList>
    </citation>
    <scope>NUCLEOTIDE SEQUENCE [LARGE SCALE GENOMIC DNA]</scope>
    <source>
        <strain evidence="2 3">DSM 25540</strain>
    </source>
</reference>
<comment type="caution">
    <text evidence="2">The sequence shown here is derived from an EMBL/GenBank/DDBJ whole genome shotgun (WGS) entry which is preliminary data.</text>
</comment>
<feature type="transmembrane region" description="Helical" evidence="1">
    <location>
        <begin position="6"/>
        <end position="28"/>
    </location>
</feature>
<protein>
    <submittedName>
        <fullName evidence="2">Uncharacterized protein</fullName>
    </submittedName>
</protein>
<evidence type="ECO:0000256" key="1">
    <source>
        <dbReference type="SAM" id="Phobius"/>
    </source>
</evidence>
<proteinExistence type="predicted"/>
<keyword evidence="1" id="KW-0812">Transmembrane</keyword>
<sequence length="55" mass="6283">MSGIQAGVALMLIIAVIALFFAGVRVVVDRTLGTFYDNLFRKCYQLYRTIVERLR</sequence>
<dbReference type="Proteomes" id="UP000741863">
    <property type="component" value="Unassembled WGS sequence"/>
</dbReference>
<keyword evidence="1" id="KW-1133">Transmembrane helix</keyword>
<accession>A0ABS2PHC8</accession>